<reference evidence="2 3" key="1">
    <citation type="journal article" date="2008" name="Nature">
        <title>The genome of the model beetle and pest Tribolium castaneum.</title>
        <authorList>
            <consortium name="Tribolium Genome Sequencing Consortium"/>
            <person name="Richards S."/>
            <person name="Gibbs R.A."/>
            <person name="Weinstock G.M."/>
            <person name="Brown S.J."/>
            <person name="Denell R."/>
            <person name="Beeman R.W."/>
            <person name="Gibbs R."/>
            <person name="Beeman R.W."/>
            <person name="Brown S.J."/>
            <person name="Bucher G."/>
            <person name="Friedrich M."/>
            <person name="Grimmelikhuijzen C.J."/>
            <person name="Klingler M."/>
            <person name="Lorenzen M."/>
            <person name="Richards S."/>
            <person name="Roth S."/>
            <person name="Schroder R."/>
            <person name="Tautz D."/>
            <person name="Zdobnov E.M."/>
            <person name="Muzny D."/>
            <person name="Gibbs R.A."/>
            <person name="Weinstock G.M."/>
            <person name="Attaway T."/>
            <person name="Bell S."/>
            <person name="Buhay C.J."/>
            <person name="Chandrabose M.N."/>
            <person name="Chavez D."/>
            <person name="Clerk-Blankenburg K.P."/>
            <person name="Cree A."/>
            <person name="Dao M."/>
            <person name="Davis C."/>
            <person name="Chacko J."/>
            <person name="Dinh H."/>
            <person name="Dugan-Rocha S."/>
            <person name="Fowler G."/>
            <person name="Garner T.T."/>
            <person name="Garnes J."/>
            <person name="Gnirke A."/>
            <person name="Hawes A."/>
            <person name="Hernandez J."/>
            <person name="Hines S."/>
            <person name="Holder M."/>
            <person name="Hume J."/>
            <person name="Jhangiani S.N."/>
            <person name="Joshi V."/>
            <person name="Khan Z.M."/>
            <person name="Jackson L."/>
            <person name="Kovar C."/>
            <person name="Kowis A."/>
            <person name="Lee S."/>
            <person name="Lewis L.R."/>
            <person name="Margolis J."/>
            <person name="Morgan M."/>
            <person name="Nazareth L.V."/>
            <person name="Nguyen N."/>
            <person name="Okwuonu G."/>
            <person name="Parker D."/>
            <person name="Richards S."/>
            <person name="Ruiz S.J."/>
            <person name="Santibanez J."/>
            <person name="Savard J."/>
            <person name="Scherer S.E."/>
            <person name="Schneider B."/>
            <person name="Sodergren E."/>
            <person name="Tautz D."/>
            <person name="Vattahil S."/>
            <person name="Villasana D."/>
            <person name="White C.S."/>
            <person name="Wright R."/>
            <person name="Park Y."/>
            <person name="Beeman R.W."/>
            <person name="Lord J."/>
            <person name="Oppert B."/>
            <person name="Lorenzen M."/>
            <person name="Brown S."/>
            <person name="Wang L."/>
            <person name="Savard J."/>
            <person name="Tautz D."/>
            <person name="Richards S."/>
            <person name="Weinstock G."/>
            <person name="Gibbs R.A."/>
            <person name="Liu Y."/>
            <person name="Worley K."/>
            <person name="Weinstock G."/>
            <person name="Elsik C.G."/>
            <person name="Reese J.T."/>
            <person name="Elhaik E."/>
            <person name="Landan G."/>
            <person name="Graur D."/>
            <person name="Arensburger P."/>
            <person name="Atkinson P."/>
            <person name="Beeman R.W."/>
            <person name="Beidler J."/>
            <person name="Brown S.J."/>
            <person name="Demuth J.P."/>
            <person name="Drury D.W."/>
            <person name="Du Y.Z."/>
            <person name="Fujiwara H."/>
            <person name="Lorenzen M."/>
            <person name="Maselli V."/>
            <person name="Osanai M."/>
            <person name="Park Y."/>
            <person name="Robertson H.M."/>
            <person name="Tu Z."/>
            <person name="Wang J.J."/>
            <person name="Wang S."/>
            <person name="Richards S."/>
            <person name="Song H."/>
            <person name="Zhang L."/>
            <person name="Sodergren E."/>
            <person name="Werner D."/>
            <person name="Stanke M."/>
            <person name="Morgenstern B."/>
            <person name="Solovyev V."/>
            <person name="Kosarev P."/>
            <person name="Brown G."/>
            <person name="Chen H.C."/>
            <person name="Ermolaeva O."/>
            <person name="Hlavina W."/>
            <person name="Kapustin Y."/>
            <person name="Kiryutin B."/>
            <person name="Kitts P."/>
            <person name="Maglott D."/>
            <person name="Pruitt K."/>
            <person name="Sapojnikov V."/>
            <person name="Souvorov A."/>
            <person name="Mackey A.J."/>
            <person name="Waterhouse R.M."/>
            <person name="Wyder S."/>
            <person name="Zdobnov E.M."/>
            <person name="Zdobnov E.M."/>
            <person name="Wyder S."/>
            <person name="Kriventseva E.V."/>
            <person name="Kadowaki T."/>
            <person name="Bork P."/>
            <person name="Aranda M."/>
            <person name="Bao R."/>
            <person name="Beermann A."/>
            <person name="Berns N."/>
            <person name="Bolognesi R."/>
            <person name="Bonneton F."/>
            <person name="Bopp D."/>
            <person name="Brown S.J."/>
            <person name="Bucher G."/>
            <person name="Butts T."/>
            <person name="Chaumot A."/>
            <person name="Denell R.E."/>
            <person name="Ferrier D.E."/>
            <person name="Friedrich M."/>
            <person name="Gordon C.M."/>
            <person name="Jindra M."/>
            <person name="Klingler M."/>
            <person name="Lan Q."/>
            <person name="Lattorff H.M."/>
            <person name="Laudet V."/>
            <person name="von Levetsow C."/>
            <person name="Liu Z."/>
            <person name="Lutz R."/>
            <person name="Lynch J.A."/>
            <person name="da Fonseca R.N."/>
            <person name="Posnien N."/>
            <person name="Reuter R."/>
            <person name="Roth S."/>
            <person name="Savard J."/>
            <person name="Schinko J.B."/>
            <person name="Schmitt C."/>
            <person name="Schoppmeier M."/>
            <person name="Schroder R."/>
            <person name="Shippy T.D."/>
            <person name="Simonnet F."/>
            <person name="Marques-Souza H."/>
            <person name="Tautz D."/>
            <person name="Tomoyasu Y."/>
            <person name="Trauner J."/>
            <person name="Van der Zee M."/>
            <person name="Vervoort M."/>
            <person name="Wittkopp N."/>
            <person name="Wimmer E.A."/>
            <person name="Yang X."/>
            <person name="Jones A.K."/>
            <person name="Sattelle D.B."/>
            <person name="Ebert P.R."/>
            <person name="Nelson D."/>
            <person name="Scott J.G."/>
            <person name="Beeman R.W."/>
            <person name="Muthukrishnan S."/>
            <person name="Kramer K.J."/>
            <person name="Arakane Y."/>
            <person name="Beeman R.W."/>
            <person name="Zhu Q."/>
            <person name="Hogenkamp D."/>
            <person name="Dixit R."/>
            <person name="Oppert B."/>
            <person name="Jiang H."/>
            <person name="Zou Z."/>
            <person name="Marshall J."/>
            <person name="Elpidina E."/>
            <person name="Vinokurov K."/>
            <person name="Oppert C."/>
            <person name="Zou Z."/>
            <person name="Evans J."/>
            <person name="Lu Z."/>
            <person name="Zhao P."/>
            <person name="Sumathipala N."/>
            <person name="Altincicek B."/>
            <person name="Vilcinskas A."/>
            <person name="Williams M."/>
            <person name="Hultmark D."/>
            <person name="Hetru C."/>
            <person name="Jiang H."/>
            <person name="Grimmelikhuijzen C.J."/>
            <person name="Hauser F."/>
            <person name="Cazzamali G."/>
            <person name="Williamson M."/>
            <person name="Park Y."/>
            <person name="Li B."/>
            <person name="Tanaka Y."/>
            <person name="Predel R."/>
            <person name="Neupert S."/>
            <person name="Schachtner J."/>
            <person name="Verleyen P."/>
            <person name="Raible F."/>
            <person name="Bork P."/>
            <person name="Friedrich M."/>
            <person name="Walden K.K."/>
            <person name="Robertson H.M."/>
            <person name="Angeli S."/>
            <person name="Foret S."/>
            <person name="Bucher G."/>
            <person name="Schuetz S."/>
            <person name="Maleszka R."/>
            <person name="Wimmer E.A."/>
            <person name="Beeman R.W."/>
            <person name="Lorenzen M."/>
            <person name="Tomoyasu Y."/>
            <person name="Miller S.C."/>
            <person name="Grossmann D."/>
            <person name="Bucher G."/>
        </authorList>
    </citation>
    <scope>NUCLEOTIDE SEQUENCE [LARGE SCALE GENOMIC DNA]</scope>
    <source>
        <strain evidence="2 3">Georgia GA2</strain>
    </source>
</reference>
<gene>
    <name evidence="2" type="primary">GLEAN_09242</name>
    <name evidence="2" type="ORF">TcasGA2_TC009242</name>
</gene>
<name>D6WSH6_TRICA</name>
<dbReference type="AlphaFoldDB" id="D6WSH6"/>
<evidence type="ECO:0000256" key="1">
    <source>
        <dbReference type="SAM" id="MobiDB-lite"/>
    </source>
</evidence>
<reference evidence="2 3" key="2">
    <citation type="journal article" date="2010" name="Nucleic Acids Res.">
        <title>BeetleBase in 2010: revisions to provide comprehensive genomic information for Tribolium castaneum.</title>
        <authorList>
            <person name="Kim H.S."/>
            <person name="Murphy T."/>
            <person name="Xia J."/>
            <person name="Caragea D."/>
            <person name="Park Y."/>
            <person name="Beeman R.W."/>
            <person name="Lorenzen M.D."/>
            <person name="Butcher S."/>
            <person name="Manak J.R."/>
            <person name="Brown S.J."/>
        </authorList>
    </citation>
    <scope>GENOME REANNOTATION</scope>
    <source>
        <strain evidence="2 3">Georgia GA2</strain>
    </source>
</reference>
<dbReference type="HOGENOM" id="CLU_2852569_0_0_1"/>
<organism evidence="2 3">
    <name type="scientific">Tribolium castaneum</name>
    <name type="common">Red flour beetle</name>
    <dbReference type="NCBI Taxonomy" id="7070"/>
    <lineage>
        <taxon>Eukaryota</taxon>
        <taxon>Metazoa</taxon>
        <taxon>Ecdysozoa</taxon>
        <taxon>Arthropoda</taxon>
        <taxon>Hexapoda</taxon>
        <taxon>Insecta</taxon>
        <taxon>Pterygota</taxon>
        <taxon>Neoptera</taxon>
        <taxon>Endopterygota</taxon>
        <taxon>Coleoptera</taxon>
        <taxon>Polyphaga</taxon>
        <taxon>Cucujiformia</taxon>
        <taxon>Tenebrionidae</taxon>
        <taxon>Tenebrionidae incertae sedis</taxon>
        <taxon>Tribolium</taxon>
    </lineage>
</organism>
<protein>
    <submittedName>
        <fullName evidence="2">Uncharacterized protein</fullName>
    </submittedName>
</protein>
<accession>D6WSH6</accession>
<sequence length="65" mass="8076">MKNDVRNMFMTYYPHTLFPRRVLNRERVCNRPPNTFRACRKRKQEKRQRRVIISGSYNHNRKPVN</sequence>
<proteinExistence type="predicted"/>
<evidence type="ECO:0000313" key="3">
    <source>
        <dbReference type="Proteomes" id="UP000007266"/>
    </source>
</evidence>
<dbReference type="Proteomes" id="UP000007266">
    <property type="component" value="Linkage group 7"/>
</dbReference>
<feature type="region of interest" description="Disordered" evidence="1">
    <location>
        <begin position="40"/>
        <end position="65"/>
    </location>
</feature>
<feature type="compositionally biased region" description="Basic residues" evidence="1">
    <location>
        <begin position="40"/>
        <end position="50"/>
    </location>
</feature>
<keyword evidence="3" id="KW-1185">Reference proteome</keyword>
<dbReference type="EMBL" id="KQ971352">
    <property type="protein sequence ID" value="EFA06366.1"/>
    <property type="molecule type" value="Genomic_DNA"/>
</dbReference>
<dbReference type="InParanoid" id="D6WSH6"/>
<evidence type="ECO:0000313" key="2">
    <source>
        <dbReference type="EMBL" id="EFA06366.1"/>
    </source>
</evidence>